<accession>A0A8E4FCT5</accession>
<evidence type="ECO:0000256" key="2">
    <source>
        <dbReference type="ARBA" id="ARBA00022729"/>
    </source>
</evidence>
<protein>
    <submittedName>
        <fullName evidence="4">DUF2057 domain-containing protein</fullName>
    </submittedName>
</protein>
<evidence type="ECO:0000313" key="4">
    <source>
        <dbReference type="EMBL" id="NNH39219.1"/>
    </source>
</evidence>
<proteinExistence type="inferred from homology"/>
<dbReference type="InterPro" id="IPR018635">
    <property type="entry name" value="UPF0319"/>
</dbReference>
<organism evidence="4 5">
    <name type="scientific">Acinetobacter terrae</name>
    <dbReference type="NCBI Taxonomy" id="2731247"/>
    <lineage>
        <taxon>Bacteria</taxon>
        <taxon>Pseudomonadati</taxon>
        <taxon>Pseudomonadota</taxon>
        <taxon>Gammaproteobacteria</taxon>
        <taxon>Moraxellales</taxon>
        <taxon>Moraxellaceae</taxon>
        <taxon>Acinetobacter</taxon>
        <taxon>Acinetobacter Taxon 24</taxon>
    </lineage>
</organism>
<gene>
    <name evidence="4" type="ORF">HLH11_11375</name>
</gene>
<dbReference type="PANTHER" id="PTHR38108">
    <property type="entry name" value="UPF0319 PROTEIN YCCT"/>
    <property type="match status" value="1"/>
</dbReference>
<feature type="chain" id="PRO_5034044311" evidence="3">
    <location>
        <begin position="24"/>
        <end position="228"/>
    </location>
</feature>
<name>A0A8E4FCT5_9GAMM</name>
<dbReference type="RefSeq" id="WP_171534840.1">
    <property type="nucleotide sequence ID" value="NZ_JABERH010000029.1"/>
</dbReference>
<dbReference type="AlphaFoldDB" id="A0A8E4FCT5"/>
<feature type="signal peptide" evidence="3">
    <location>
        <begin position="1"/>
        <end position="23"/>
    </location>
</feature>
<evidence type="ECO:0000313" key="5">
    <source>
        <dbReference type="Proteomes" id="UP000532147"/>
    </source>
</evidence>
<dbReference type="PANTHER" id="PTHR38108:SF1">
    <property type="entry name" value="UPF0319 PROTEIN YCCT"/>
    <property type="match status" value="1"/>
</dbReference>
<reference evidence="4 5" key="1">
    <citation type="submission" date="2020-04" db="EMBL/GenBank/DDBJ databases">
        <title>Acinetobacter Taxon 24.</title>
        <authorList>
            <person name="Nemec A."/>
            <person name="Radolfova-Krizova L."/>
            <person name="Higgins P.G."/>
            <person name="Spanelova P."/>
        </authorList>
    </citation>
    <scope>NUCLEOTIDE SEQUENCE [LARGE SCALE GENOMIC DNA]</scope>
    <source>
        <strain evidence="4 5">ANC 4280</strain>
    </source>
</reference>
<comment type="caution">
    <text evidence="4">The sequence shown here is derived from an EMBL/GenBank/DDBJ whole genome shotgun (WGS) entry which is preliminary data.</text>
</comment>
<evidence type="ECO:0000256" key="1">
    <source>
        <dbReference type="ARBA" id="ARBA00008490"/>
    </source>
</evidence>
<dbReference type="Proteomes" id="UP000532147">
    <property type="component" value="Unassembled WGS sequence"/>
</dbReference>
<evidence type="ECO:0000256" key="3">
    <source>
        <dbReference type="SAM" id="SignalP"/>
    </source>
</evidence>
<dbReference type="Pfam" id="PF09829">
    <property type="entry name" value="DUF2057"/>
    <property type="match status" value="1"/>
</dbReference>
<comment type="similarity">
    <text evidence="1">Belongs to the UPF0319 family.</text>
</comment>
<keyword evidence="2 3" id="KW-0732">Signal</keyword>
<sequence>MALRLTRLTFAAAALMISSATFSAVTITAPEEIKIVAVNDQEVNTGLFRSANNQYKVDAGESNISVRYTQYFEHLNGEHDIVKSGVVTIKTPSLKDGENYRLDLINAPASFEAAKKYAEQPVVALVDKNKQILVQQTGANTEQKPWLGQGIFAKATDLTQKKSTLANQPAPVYTQAAVILGAALPASLNSSVSIDSTHTADQQLIQLWKNANKAERQKFMAWLAEQAN</sequence>
<dbReference type="EMBL" id="JABERH010000029">
    <property type="protein sequence ID" value="NNH39219.1"/>
    <property type="molecule type" value="Genomic_DNA"/>
</dbReference>